<dbReference type="GO" id="GO:0009251">
    <property type="term" value="P:glucan catabolic process"/>
    <property type="evidence" value="ECO:0007669"/>
    <property type="project" value="TreeGrafter"/>
</dbReference>
<dbReference type="AlphaFoldDB" id="A0A420MLG5"/>
<comment type="pathway">
    <text evidence="3">Glycan metabolism; cellulose degradation.</text>
</comment>
<accession>A0A420MLG5</accession>
<evidence type="ECO:0000256" key="1">
    <source>
        <dbReference type="ARBA" id="ARBA00000448"/>
    </source>
</evidence>
<dbReference type="InterPro" id="IPR017853">
    <property type="entry name" value="GH"/>
</dbReference>
<dbReference type="InterPro" id="IPR036962">
    <property type="entry name" value="Glyco_hydro_3_N_sf"/>
</dbReference>
<keyword evidence="7 12" id="KW-0732">Signal</keyword>
<keyword evidence="6" id="KW-0964">Secreted</keyword>
<evidence type="ECO:0000313" key="15">
    <source>
        <dbReference type="Proteomes" id="UP000285084"/>
    </source>
</evidence>
<dbReference type="GO" id="GO:0005576">
    <property type="term" value="C:extracellular region"/>
    <property type="evidence" value="ECO:0007669"/>
    <property type="project" value="UniProtKB-SubCell"/>
</dbReference>
<evidence type="ECO:0000256" key="2">
    <source>
        <dbReference type="ARBA" id="ARBA00004613"/>
    </source>
</evidence>
<evidence type="ECO:0000256" key="12">
    <source>
        <dbReference type="SAM" id="SignalP"/>
    </source>
</evidence>
<dbReference type="VEuPathDB" id="FungiDB:FOC1_g10002944"/>
<evidence type="ECO:0000256" key="10">
    <source>
        <dbReference type="ARBA" id="ARBA00023295"/>
    </source>
</evidence>
<evidence type="ECO:0000256" key="9">
    <source>
        <dbReference type="ARBA" id="ARBA00023180"/>
    </source>
</evidence>
<sequence length="211" mass="22575">MARVQSLLALLASTHLAIAQNGSHFKTIPVYPSPPMTGKNEAKDVVAATNDFKLTLEEKSSLVDGTDGPCGGNIAPIPRLNFKGICLQDSPLGVREADFVTIFPAGITAGASFDRAMIRERGLLMAEEFRAKGINIAWSPVAGPLGRSALGGRNWEGFGADPYLAGIAVSETIAAFTEHGVQTTIKHFIGNEQRRCETLRCARMGQSYKTL</sequence>
<dbReference type="InterPro" id="IPR001764">
    <property type="entry name" value="Glyco_hydro_3_N"/>
</dbReference>
<evidence type="ECO:0000256" key="11">
    <source>
        <dbReference type="ARBA" id="ARBA00024983"/>
    </source>
</evidence>
<proteinExistence type="inferred from homology"/>
<feature type="domain" description="Glycoside hydrolase family 3 N-terminal" evidence="13">
    <location>
        <begin position="99"/>
        <end position="191"/>
    </location>
</feature>
<comment type="caution">
    <text evidence="14">The sequence shown here is derived from an EMBL/GenBank/DDBJ whole genome shotgun (WGS) entry which is preliminary data.</text>
</comment>
<reference evidence="14 15" key="1">
    <citation type="journal article" date="2018" name="Sci. Rep.">
        <title>Characterisation of pathogen-specific regions and novel effector candidates in Fusarium oxysporum f. sp. cepae.</title>
        <authorList>
            <person name="Armitage A.D."/>
            <person name="Taylor A."/>
            <person name="Sobczyk M.K."/>
            <person name="Baxter L."/>
            <person name="Greenfield B.P."/>
            <person name="Bates H.J."/>
            <person name="Wilson F."/>
            <person name="Jackson A.C."/>
            <person name="Ott S."/>
            <person name="Harrison R.J."/>
            <person name="Clarkson J.P."/>
        </authorList>
    </citation>
    <scope>NUCLEOTIDE SEQUENCE [LARGE SCALE GENOMIC DNA]</scope>
    <source>
        <strain evidence="14 15">Fo_A13</strain>
    </source>
</reference>
<comment type="similarity">
    <text evidence="4">Belongs to the glycosyl hydrolase 3 family.</text>
</comment>
<comment type="catalytic activity">
    <reaction evidence="1">
        <text>Hydrolysis of terminal, non-reducing beta-D-glucosyl residues with release of beta-D-glucose.</text>
        <dbReference type="EC" id="3.2.1.21"/>
    </reaction>
</comment>
<dbReference type="VEuPathDB" id="FungiDB:FOXG_13018"/>
<dbReference type="PRINTS" id="PR00133">
    <property type="entry name" value="GLHYDRLASE3"/>
</dbReference>
<comment type="subcellular location">
    <subcellularLocation>
        <location evidence="2">Secreted</location>
    </subcellularLocation>
</comment>
<dbReference type="VEuPathDB" id="FungiDB:FOMG_16316"/>
<dbReference type="Gene3D" id="3.20.20.300">
    <property type="entry name" value="Glycoside hydrolase, family 3, N-terminal domain"/>
    <property type="match status" value="1"/>
</dbReference>
<keyword evidence="8" id="KW-0378">Hydrolase</keyword>
<evidence type="ECO:0000313" key="14">
    <source>
        <dbReference type="EMBL" id="RKK68813.1"/>
    </source>
</evidence>
<dbReference type="SUPFAM" id="SSF51445">
    <property type="entry name" value="(Trans)glycosidases"/>
    <property type="match status" value="1"/>
</dbReference>
<feature type="chain" id="PRO_5019502465" description="beta-glucosidase" evidence="12">
    <location>
        <begin position="20"/>
        <end position="211"/>
    </location>
</feature>
<evidence type="ECO:0000256" key="3">
    <source>
        <dbReference type="ARBA" id="ARBA00004987"/>
    </source>
</evidence>
<protein>
    <recommendedName>
        <fullName evidence="5">beta-glucosidase</fullName>
        <ecNumber evidence="5">3.2.1.21</ecNumber>
    </recommendedName>
</protein>
<dbReference type="Pfam" id="PF00933">
    <property type="entry name" value="Glyco_hydro_3"/>
    <property type="match status" value="1"/>
</dbReference>
<dbReference type="VEuPathDB" id="FungiDB:FOZG_14662"/>
<evidence type="ECO:0000256" key="5">
    <source>
        <dbReference type="ARBA" id="ARBA00012744"/>
    </source>
</evidence>
<evidence type="ECO:0000256" key="6">
    <source>
        <dbReference type="ARBA" id="ARBA00022525"/>
    </source>
</evidence>
<gene>
    <name evidence="14" type="ORF">BFJ69_g13303</name>
</gene>
<dbReference type="GO" id="GO:0008422">
    <property type="term" value="F:beta-glucosidase activity"/>
    <property type="evidence" value="ECO:0007669"/>
    <property type="project" value="UniProtKB-EC"/>
</dbReference>
<dbReference type="PANTHER" id="PTHR42715">
    <property type="entry name" value="BETA-GLUCOSIDASE"/>
    <property type="match status" value="1"/>
</dbReference>
<comment type="function">
    <text evidence="11">Beta-glucosidases are one of a number of cellulolytic enzymes involved in the degradation of cellulosic biomass. Catalyzes the last step releasing glucose from the inhibitory cellobiose.</text>
</comment>
<name>A0A420MLG5_FUSOX</name>
<evidence type="ECO:0000256" key="8">
    <source>
        <dbReference type="ARBA" id="ARBA00022801"/>
    </source>
</evidence>
<dbReference type="Proteomes" id="UP000285084">
    <property type="component" value="Unassembled WGS sequence"/>
</dbReference>
<organism evidence="14 15">
    <name type="scientific">Fusarium oxysporum</name>
    <name type="common">Fusarium vascular wilt</name>
    <dbReference type="NCBI Taxonomy" id="5507"/>
    <lineage>
        <taxon>Eukaryota</taxon>
        <taxon>Fungi</taxon>
        <taxon>Dikarya</taxon>
        <taxon>Ascomycota</taxon>
        <taxon>Pezizomycotina</taxon>
        <taxon>Sordariomycetes</taxon>
        <taxon>Hypocreomycetidae</taxon>
        <taxon>Hypocreales</taxon>
        <taxon>Nectriaceae</taxon>
        <taxon>Fusarium</taxon>
        <taxon>Fusarium oxysporum species complex</taxon>
    </lineage>
</organism>
<feature type="signal peptide" evidence="12">
    <location>
        <begin position="1"/>
        <end position="19"/>
    </location>
</feature>
<dbReference type="EMBL" id="MRCX01000175">
    <property type="protein sequence ID" value="RKK68813.1"/>
    <property type="molecule type" value="Genomic_DNA"/>
</dbReference>
<keyword evidence="10" id="KW-0326">Glycosidase</keyword>
<dbReference type="VEuPathDB" id="FungiDB:FOC4_g10009519"/>
<dbReference type="VEuPathDB" id="FungiDB:HZS61_005748"/>
<evidence type="ECO:0000256" key="4">
    <source>
        <dbReference type="ARBA" id="ARBA00005336"/>
    </source>
</evidence>
<keyword evidence="9" id="KW-0325">Glycoprotein</keyword>
<dbReference type="PANTHER" id="PTHR42715:SF12">
    <property type="entry name" value="BETA-GLUCOSIDASE G-RELATED"/>
    <property type="match status" value="1"/>
</dbReference>
<dbReference type="InterPro" id="IPR050288">
    <property type="entry name" value="Cellulose_deg_GH3"/>
</dbReference>
<evidence type="ECO:0000259" key="13">
    <source>
        <dbReference type="Pfam" id="PF00933"/>
    </source>
</evidence>
<dbReference type="EC" id="3.2.1.21" evidence="5"/>
<evidence type="ECO:0000256" key="7">
    <source>
        <dbReference type="ARBA" id="ARBA00022729"/>
    </source>
</evidence>